<keyword evidence="3" id="KW-1185">Reference proteome</keyword>
<comment type="caution">
    <text evidence="2">The sequence shown here is derived from an EMBL/GenBank/DDBJ whole genome shotgun (WGS) entry which is preliminary data.</text>
</comment>
<proteinExistence type="predicted"/>
<accession>A0A367E788</accession>
<feature type="compositionally biased region" description="Basic and acidic residues" evidence="1">
    <location>
        <begin position="59"/>
        <end position="68"/>
    </location>
</feature>
<evidence type="ECO:0000313" key="2">
    <source>
        <dbReference type="EMBL" id="RCG13267.1"/>
    </source>
</evidence>
<evidence type="ECO:0000256" key="1">
    <source>
        <dbReference type="SAM" id="MobiDB-lite"/>
    </source>
</evidence>
<dbReference type="RefSeq" id="WP_114019517.1">
    <property type="nucleotide sequence ID" value="NZ_QOIM01000058.1"/>
</dbReference>
<reference evidence="2 3" key="1">
    <citation type="submission" date="2018-06" db="EMBL/GenBank/DDBJ databases">
        <title>Streptomyces reniochalinae sp. nov. and Streptomyces diacarnus sp. nov. from marine sponges.</title>
        <authorList>
            <person name="Li L."/>
        </authorList>
    </citation>
    <scope>NUCLEOTIDE SEQUENCE [LARGE SCALE GENOMIC DNA]</scope>
    <source>
        <strain evidence="2 3">LHW50302</strain>
    </source>
</reference>
<gene>
    <name evidence="2" type="ORF">DQ392_33745</name>
</gene>
<name>A0A367E788_9ACTN</name>
<dbReference type="Proteomes" id="UP000253507">
    <property type="component" value="Unassembled WGS sequence"/>
</dbReference>
<feature type="region of interest" description="Disordered" evidence="1">
    <location>
        <begin position="41"/>
        <end position="75"/>
    </location>
</feature>
<organism evidence="2 3">
    <name type="scientific">Streptomyces reniochalinae</name>
    <dbReference type="NCBI Taxonomy" id="2250578"/>
    <lineage>
        <taxon>Bacteria</taxon>
        <taxon>Bacillati</taxon>
        <taxon>Actinomycetota</taxon>
        <taxon>Actinomycetes</taxon>
        <taxon>Kitasatosporales</taxon>
        <taxon>Streptomycetaceae</taxon>
        <taxon>Streptomyces</taxon>
    </lineage>
</organism>
<dbReference type="AlphaFoldDB" id="A0A367E788"/>
<protein>
    <submittedName>
        <fullName evidence="2">Uncharacterized protein</fullName>
    </submittedName>
</protein>
<feature type="compositionally biased region" description="Basic and acidic residues" evidence="1">
    <location>
        <begin position="41"/>
        <end position="52"/>
    </location>
</feature>
<evidence type="ECO:0000313" key="3">
    <source>
        <dbReference type="Proteomes" id="UP000253507"/>
    </source>
</evidence>
<sequence length="95" mass="10818">MTDPGSPDRDFSALGQEADPRARARLAIQQVISWYGRELMQQRRSETPDPDRTAALQKGLERAQEDQRGLPQAEADEVQRLTDTYVALYRQLTES</sequence>
<dbReference type="EMBL" id="QOIM01000058">
    <property type="protein sequence ID" value="RCG13267.1"/>
    <property type="molecule type" value="Genomic_DNA"/>
</dbReference>